<evidence type="ECO:0000313" key="1">
    <source>
        <dbReference type="EMBL" id="RRD87451.1"/>
    </source>
</evidence>
<keyword evidence="2" id="KW-1185">Reference proteome</keyword>
<dbReference type="AlphaFoldDB" id="A0A3P1ZWB8"/>
<gene>
    <name evidence="1" type="ORF">EII33_13225</name>
</gene>
<accession>A0A3P1ZWB8</accession>
<comment type="caution">
    <text evidence="1">The sequence shown here is derived from an EMBL/GenBank/DDBJ whole genome shotgun (WGS) entry which is preliminary data.</text>
</comment>
<organism evidence="1 2">
    <name type="scientific">Prevotella heparinolytica</name>
    <dbReference type="NCBI Taxonomy" id="28113"/>
    <lineage>
        <taxon>Bacteria</taxon>
        <taxon>Pseudomonadati</taxon>
        <taxon>Bacteroidota</taxon>
        <taxon>Bacteroidia</taxon>
        <taxon>Bacteroidales</taxon>
        <taxon>Bacteroidaceae</taxon>
        <taxon>Bacteroides</taxon>
    </lineage>
</organism>
<dbReference type="Proteomes" id="UP000279562">
    <property type="component" value="Unassembled WGS sequence"/>
</dbReference>
<dbReference type="RefSeq" id="WP_125240100.1">
    <property type="nucleotide sequence ID" value="NZ_RQYF01000106.1"/>
</dbReference>
<protein>
    <submittedName>
        <fullName evidence="1">Uncharacterized protein</fullName>
    </submittedName>
</protein>
<name>A0A3P1ZWB8_9BACE</name>
<dbReference type="EMBL" id="RQYF01000106">
    <property type="protein sequence ID" value="RRD87451.1"/>
    <property type="molecule type" value="Genomic_DNA"/>
</dbReference>
<reference evidence="1 2" key="1">
    <citation type="submission" date="2018-11" db="EMBL/GenBank/DDBJ databases">
        <title>Genomes From Bacteria Associated with the Canine Oral Cavity: a Test Case for Automated Genome-Based Taxonomic Assignment.</title>
        <authorList>
            <person name="Coil D.A."/>
            <person name="Jospin G."/>
            <person name="Darling A.E."/>
            <person name="Wallis C."/>
            <person name="Davis I.J."/>
            <person name="Harris S."/>
            <person name="Eisen J.A."/>
            <person name="Holcombe L.J."/>
            <person name="O'Flynn C."/>
        </authorList>
    </citation>
    <scope>NUCLEOTIDE SEQUENCE [LARGE SCALE GENOMIC DNA]</scope>
    <source>
        <strain evidence="1 2">OH1047_COT-310</strain>
    </source>
</reference>
<proteinExistence type="predicted"/>
<evidence type="ECO:0000313" key="2">
    <source>
        <dbReference type="Proteomes" id="UP000279562"/>
    </source>
</evidence>
<sequence length="259" mass="29214">MNYKNLVIIFTLILLCNFPLQGQLLRKNNALDSLYYNGLKEGYLYTGVLHDQNFNIFYTEHNDYSFYVIPVAPGDTLFVSSGGLQSTLLFLKSKYIPSPNGYIDYIDNSGQRLTKLKNTSATIIIPAEANFLYISNTINGDKVLPTELVINGHNILDPEKNKQATYSDLNISHDLIDKLVYKDVLSPSNVFGRENGILFYDLPIICVCDNPEKTIVIGAEAHCGSETKWVTAVSHNRGKSFVTRFNYLTNEDGQIEYDK</sequence>